<dbReference type="VEuPathDB" id="FungiDB:PODANS_2_3720"/>
<dbReference type="PANTHER" id="PTHR33048:SF64">
    <property type="entry name" value="INTEGRAL MEMBRANE PROTEIN"/>
    <property type="match status" value="1"/>
</dbReference>
<sequence length="383" mass="42271">MGWTFNTRDPDAPTIGPLITGVSAALTFVSLVTVCLRVYVRAAMIKAFGVGKTPTRDLEETPSSEEEKKSTNISAVQKQNGVLVYGTLMTCPPKIFITLGLSVCHHQPSKENHHEANRHHQQIQYMGAPFYISSILGFKLALLFSYLRFIPKGIYRYMTIGVIVACCLFHLSFLIVQINLCQPIALQWDPTITEGSCIKGVPFYTSMASLTIVFDVIVMLTPFPVLVKSRIQNRKKLVLLGLFGLGLFITVIQIIRIQTVKQLANYLDSAPLILWSAVENNLGIIVANVPTLAPLVKYYNEKSTGGGSGLRSKKTGYASQDVGSRYAMRTWKSNRSKALELGSVHDATDGSFEGHVMKGNTSTEMILDHEGITKKVEVVITRN</sequence>
<dbReference type="HOGENOM" id="CLU_028200_2_0_1"/>
<dbReference type="Pfam" id="PF20684">
    <property type="entry name" value="Fung_rhodopsin"/>
    <property type="match status" value="1"/>
</dbReference>
<keyword evidence="2 6" id="KW-0812">Transmembrane</keyword>
<name>B2B572_PODAN</name>
<evidence type="ECO:0000259" key="7">
    <source>
        <dbReference type="Pfam" id="PF20684"/>
    </source>
</evidence>
<dbReference type="OrthoDB" id="3529975at2759"/>
<dbReference type="PANTHER" id="PTHR33048">
    <property type="entry name" value="PTH11-LIKE INTEGRAL MEMBRANE PROTEIN (AFU_ORTHOLOGUE AFUA_5G11245)"/>
    <property type="match status" value="1"/>
</dbReference>
<feature type="transmembrane region" description="Helical" evidence="6">
    <location>
        <begin position="123"/>
        <end position="147"/>
    </location>
</feature>
<organism evidence="8">
    <name type="scientific">Podospora anserina (strain S / ATCC MYA-4624 / DSM 980 / FGSC 10383)</name>
    <name type="common">Pleurage anserina</name>
    <dbReference type="NCBI Taxonomy" id="515849"/>
    <lineage>
        <taxon>Eukaryota</taxon>
        <taxon>Fungi</taxon>
        <taxon>Dikarya</taxon>
        <taxon>Ascomycota</taxon>
        <taxon>Pezizomycotina</taxon>
        <taxon>Sordariomycetes</taxon>
        <taxon>Sordariomycetidae</taxon>
        <taxon>Sordariales</taxon>
        <taxon>Podosporaceae</taxon>
        <taxon>Podospora</taxon>
        <taxon>Podospora anserina</taxon>
    </lineage>
</organism>
<feature type="transmembrane region" description="Helical" evidence="6">
    <location>
        <begin position="203"/>
        <end position="225"/>
    </location>
</feature>
<comment type="subcellular location">
    <subcellularLocation>
        <location evidence="1">Membrane</location>
        <topology evidence="1">Multi-pass membrane protein</topology>
    </subcellularLocation>
</comment>
<evidence type="ECO:0000313" key="8">
    <source>
        <dbReference type="EMBL" id="CAP72947.1"/>
    </source>
</evidence>
<dbReference type="RefSeq" id="XP_001911122.1">
    <property type="nucleotide sequence ID" value="XM_001911087.1"/>
</dbReference>
<reference evidence="8" key="1">
    <citation type="journal article" date="2008" name="Genome Biol.">
        <title>The genome sequence of the model ascomycete fungus Podospora anserina.</title>
        <authorList>
            <person name="Espagne E."/>
            <person name="Lespinet O."/>
            <person name="Malagnac F."/>
            <person name="Da Silva C."/>
            <person name="Jaillon O."/>
            <person name="Porcel B.M."/>
            <person name="Couloux A."/>
            <person name="Aury J.-M."/>
            <person name="Segurens B."/>
            <person name="Poulain J."/>
            <person name="Anthouard V."/>
            <person name="Grossetete S."/>
            <person name="Khalili H."/>
            <person name="Coppin E."/>
            <person name="Dequard-Chablat M."/>
            <person name="Picard M."/>
            <person name="Contamine V."/>
            <person name="Arnaise S."/>
            <person name="Bourdais A."/>
            <person name="Berteaux-Lecellier V."/>
            <person name="Gautheret D."/>
            <person name="de Vries R.P."/>
            <person name="Battaglia E."/>
            <person name="Coutinho P.M."/>
            <person name="Danchin E.G.J."/>
            <person name="Henrissat B."/>
            <person name="El Khoury R."/>
            <person name="Sainsard-Chanet A."/>
            <person name="Boivin A."/>
            <person name="Pinan-Lucarre B."/>
            <person name="Sellem C.H."/>
            <person name="Debuchy R."/>
            <person name="Wincker P."/>
            <person name="Weissenbach J."/>
            <person name="Silar P."/>
        </authorList>
    </citation>
    <scope>NUCLEOTIDE SEQUENCE [LARGE SCALE GENOMIC DNA]</scope>
    <source>
        <strain evidence="8">S mat+</strain>
    </source>
</reference>
<dbReference type="GeneID" id="6196445"/>
<dbReference type="InterPro" id="IPR052337">
    <property type="entry name" value="SAT4-like"/>
</dbReference>
<dbReference type="EMBL" id="CU640366">
    <property type="protein sequence ID" value="CAP72947.1"/>
    <property type="molecule type" value="Genomic_DNA"/>
</dbReference>
<dbReference type="KEGG" id="pan:PODANSg8164"/>
<feature type="transmembrane region" description="Helical" evidence="6">
    <location>
        <begin position="154"/>
        <end position="178"/>
    </location>
</feature>
<protein>
    <submittedName>
        <fullName evidence="8">Podospora anserina S mat+ genomic DNA chromosome 2, supercontig 2</fullName>
    </submittedName>
</protein>
<evidence type="ECO:0000256" key="6">
    <source>
        <dbReference type="SAM" id="Phobius"/>
    </source>
</evidence>
<evidence type="ECO:0000256" key="2">
    <source>
        <dbReference type="ARBA" id="ARBA00022692"/>
    </source>
</evidence>
<dbReference type="AlphaFoldDB" id="B2B572"/>
<feature type="domain" description="Rhodopsin" evidence="7">
    <location>
        <begin position="113"/>
        <end position="297"/>
    </location>
</feature>
<evidence type="ECO:0000256" key="1">
    <source>
        <dbReference type="ARBA" id="ARBA00004141"/>
    </source>
</evidence>
<comment type="similarity">
    <text evidence="5">Belongs to the SAT4 family.</text>
</comment>
<accession>B2B572</accession>
<feature type="transmembrane region" description="Helical" evidence="6">
    <location>
        <begin position="15"/>
        <end position="40"/>
    </location>
</feature>
<keyword evidence="3 6" id="KW-1133">Transmembrane helix</keyword>
<evidence type="ECO:0000256" key="3">
    <source>
        <dbReference type="ARBA" id="ARBA00022989"/>
    </source>
</evidence>
<keyword evidence="4 6" id="KW-0472">Membrane</keyword>
<feature type="transmembrane region" description="Helical" evidence="6">
    <location>
        <begin position="237"/>
        <end position="255"/>
    </location>
</feature>
<proteinExistence type="inferred from homology"/>
<dbReference type="GO" id="GO:0016020">
    <property type="term" value="C:membrane"/>
    <property type="evidence" value="ECO:0007669"/>
    <property type="project" value="UniProtKB-SubCell"/>
</dbReference>
<feature type="transmembrane region" description="Helical" evidence="6">
    <location>
        <begin position="82"/>
        <end position="103"/>
    </location>
</feature>
<evidence type="ECO:0000256" key="4">
    <source>
        <dbReference type="ARBA" id="ARBA00023136"/>
    </source>
</evidence>
<evidence type="ECO:0000256" key="5">
    <source>
        <dbReference type="ARBA" id="ARBA00038359"/>
    </source>
</evidence>
<reference evidence="8" key="2">
    <citation type="submission" date="2008-07" db="EMBL/GenBank/DDBJ databases">
        <authorList>
            <person name="Genoscope - CEA"/>
        </authorList>
    </citation>
    <scope>NUCLEOTIDE SEQUENCE</scope>
    <source>
        <strain evidence="8">S mat+</strain>
    </source>
</reference>
<gene>
    <name evidence="8" type="ORF">PODANS_2_3720</name>
</gene>
<dbReference type="InterPro" id="IPR049326">
    <property type="entry name" value="Rhodopsin_dom_fungi"/>
</dbReference>